<keyword evidence="2" id="KW-0812">Transmembrane</keyword>
<feature type="region of interest" description="Disordered" evidence="1">
    <location>
        <begin position="418"/>
        <end position="440"/>
    </location>
</feature>
<dbReference type="Proteomes" id="UP000075225">
    <property type="component" value="Unassembled WGS sequence"/>
</dbReference>
<dbReference type="OrthoDB" id="334040at2759"/>
<organism evidence="2 3">
    <name type="scientific">Toxoplasma gondii TgCatPRC2</name>
    <dbReference type="NCBI Taxonomy" id="1130821"/>
    <lineage>
        <taxon>Eukaryota</taxon>
        <taxon>Sar</taxon>
        <taxon>Alveolata</taxon>
        <taxon>Apicomplexa</taxon>
        <taxon>Conoidasida</taxon>
        <taxon>Coccidia</taxon>
        <taxon>Eucoccidiorida</taxon>
        <taxon>Eimeriorina</taxon>
        <taxon>Sarcocystidae</taxon>
        <taxon>Toxoplasma</taxon>
    </lineage>
</organism>
<evidence type="ECO:0000313" key="3">
    <source>
        <dbReference type="Proteomes" id="UP000075225"/>
    </source>
</evidence>
<comment type="caution">
    <text evidence="2">The sequence shown here is derived from an EMBL/GenBank/DDBJ whole genome shotgun (WGS) entry which is preliminary data.</text>
</comment>
<sequence length="859" mass="94827">MRGSLLSPSPSFSPLTASSPRFPLRWPSSRKPLRGSSCLRSEPLSDLSFSSSPSLVSVLVSLPSSPLPSRDVSVTRFRKIPHLLLRCSLCSRPGTFLARPTFSLVTPASRSSSPSAYYLPLSPSSSFRTCSQSPDSCISSLCEWAPPSLSPPSSSPSSAFSVSPFSSFSVTPLSSFSVTPFSSFSVTPLSSFSVTPLSSFSVTPSCLLGSREADGGQRELKRPGMFTLSLCSDACVGLSFKHFRVLHEKTANAFPSLELKLALCVDEAVGSSPGVRTPEKCPFQDKSLTPCESLHAVRVESRRTLSTRAPLSPENKKHAFSVGALSGGFPVSSLTACPPLRSFCSSSQGSLGGRELESSACLEEAASAAPAGVRIARGENLREFEYIDEQEREDASKRCESNEAFNSSKRLTCRQLSRPKGNLSLRSDEEPPGVCTPERPEADRQKMRRFSLRKHRGGALLTAWKSVHSALRIQDFVEREGEDLFSSRGNRGIAFDGTPDLASSVRRRALPPLPLHAKNMRRYPTTSLSAREELRADSETHSAVQGLLAPSPGNLTLVRLECAEKKLRRKGQETLTRLLREGIWAERTTEARESKSEYREEEKREDETETESVEENRREEGAAKTTERISVREDEGRRGEEIRFETAESVEDRGMLEADELSASCESSVRTEELRSYLRYVICTLHHLELETLFSLFCRKNLESFSAKQLHELHFLLFFEDPTERGEKKGRAQREFAEASESAESLAAPTETVCLGEGPRDPPDSEVEERNGTDKTKPERKAASKQGRNAFLLSLLNGTAKEVPQSLRENQVLALLLHYLHTEHPLLPQMTLLRRAEGKCSLSQASNISEKISTRSHLW</sequence>
<feature type="region of interest" description="Disordered" evidence="1">
    <location>
        <begin position="728"/>
        <end position="785"/>
    </location>
</feature>
<accession>A0A151HIC8</accession>
<feature type="region of interest" description="Disordered" evidence="1">
    <location>
        <begin position="589"/>
        <end position="637"/>
    </location>
</feature>
<evidence type="ECO:0000256" key="1">
    <source>
        <dbReference type="SAM" id="MobiDB-lite"/>
    </source>
</evidence>
<dbReference type="EMBL" id="AHZP02000928">
    <property type="protein sequence ID" value="KYK69064.1"/>
    <property type="molecule type" value="Genomic_DNA"/>
</dbReference>
<feature type="compositionally biased region" description="Low complexity" evidence="1">
    <location>
        <begin position="1"/>
        <end position="20"/>
    </location>
</feature>
<feature type="compositionally biased region" description="Basic and acidic residues" evidence="1">
    <location>
        <begin position="758"/>
        <end position="782"/>
    </location>
</feature>
<gene>
    <name evidence="2" type="ORF">TGPRC2_221430</name>
</gene>
<evidence type="ECO:0000313" key="2">
    <source>
        <dbReference type="EMBL" id="KYK69064.1"/>
    </source>
</evidence>
<reference evidence="3" key="1">
    <citation type="submission" date="2016-03" db="EMBL/GenBank/DDBJ databases">
        <authorList>
            <person name="Sibley D."/>
            <person name="Venepally P."/>
            <person name="Karamycheva S."/>
            <person name="Hadjithomas M."/>
            <person name="Khan A."/>
            <person name="Brunk B."/>
            <person name="Roos D."/>
            <person name="Caler E."/>
            <person name="Lorenzi H."/>
        </authorList>
    </citation>
    <scope>NUCLEOTIDE SEQUENCE [LARGE SCALE GENOMIC DNA]</scope>
    <source>
        <strain evidence="3">TgCatPRC2</strain>
    </source>
</reference>
<protein>
    <submittedName>
        <fullName evidence="2">Putative transmembrane protein</fullName>
    </submittedName>
</protein>
<keyword evidence="2" id="KW-0472">Membrane</keyword>
<dbReference type="AlphaFoldDB" id="A0A151HIC8"/>
<dbReference type="VEuPathDB" id="ToxoDB:TGPRC2_221430"/>
<name>A0A151HIC8_TOXGO</name>
<feature type="compositionally biased region" description="Basic and acidic residues" evidence="1">
    <location>
        <begin position="589"/>
        <end position="606"/>
    </location>
</feature>
<feature type="compositionally biased region" description="Basic and acidic residues" evidence="1">
    <location>
        <begin position="728"/>
        <end position="737"/>
    </location>
</feature>
<feature type="compositionally biased region" description="Low complexity" evidence="1">
    <location>
        <begin position="739"/>
        <end position="748"/>
    </location>
</feature>
<feature type="region of interest" description="Disordered" evidence="1">
    <location>
        <begin position="1"/>
        <end position="37"/>
    </location>
</feature>
<feature type="compositionally biased region" description="Basic and acidic residues" evidence="1">
    <location>
        <begin position="614"/>
        <end position="637"/>
    </location>
</feature>
<proteinExistence type="predicted"/>